<dbReference type="NCBIfam" id="TIGR02141">
    <property type="entry name" value="modB_ABC"/>
    <property type="match status" value="1"/>
</dbReference>
<sequence>MRLSDWTWEQWTEPLLLSLRIALVASVIVLALGTLVAWLMTRKPQRGALWLETLFMMPLVLPPTVVGFLLLVLIGRKGWIGQAYEWLFGQPVIFTWLAAVIAAVIVAFPLVYQTMKNGFASVDKHLLEAARSAGAGEWQIFLYISLPLTSRSLMTAYLLGFARSLGEFGATLMVAGNIPGVTQTTPTAIYVAVESGRMGLAWTWTGAVVVISFIMLYLTGRRSDRLDR</sequence>
<protein>
    <recommendedName>
        <fullName evidence="10">Molybdenum transport system permease</fullName>
    </recommendedName>
</protein>
<evidence type="ECO:0000256" key="9">
    <source>
        <dbReference type="RuleBase" id="RU363032"/>
    </source>
</evidence>
<dbReference type="Pfam" id="PF00528">
    <property type="entry name" value="BPD_transp_1"/>
    <property type="match status" value="1"/>
</dbReference>
<dbReference type="InterPro" id="IPR000515">
    <property type="entry name" value="MetI-like"/>
</dbReference>
<keyword evidence="7 9" id="KW-1133">Transmembrane helix</keyword>
<feature type="transmembrane region" description="Helical" evidence="9">
    <location>
        <begin position="93"/>
        <end position="112"/>
    </location>
</feature>
<dbReference type="RefSeq" id="WP_188891087.1">
    <property type="nucleotide sequence ID" value="NZ_BMHY01000009.1"/>
</dbReference>
<dbReference type="Gene3D" id="1.10.3720.10">
    <property type="entry name" value="MetI-like"/>
    <property type="match status" value="1"/>
</dbReference>
<feature type="domain" description="ABC transmembrane type-1" evidence="11">
    <location>
        <begin position="15"/>
        <end position="219"/>
    </location>
</feature>
<dbReference type="InterPro" id="IPR011867">
    <property type="entry name" value="ModB_ABC"/>
</dbReference>
<feature type="transmembrane region" description="Helical" evidence="9">
    <location>
        <begin position="200"/>
        <end position="218"/>
    </location>
</feature>
<dbReference type="CDD" id="cd06261">
    <property type="entry name" value="TM_PBP2"/>
    <property type="match status" value="1"/>
</dbReference>
<keyword evidence="5 10" id="KW-0500">Molybdenum</keyword>
<dbReference type="GO" id="GO:0005886">
    <property type="term" value="C:plasma membrane"/>
    <property type="evidence" value="ECO:0007669"/>
    <property type="project" value="UniProtKB-SubCell"/>
</dbReference>
<comment type="function">
    <text evidence="10">Part of the binding-protein-dependent transport system for molybdenum; probably responsible for the translocation of the substrate across the membrane.</text>
</comment>
<evidence type="ECO:0000313" key="13">
    <source>
        <dbReference type="Proteomes" id="UP000600247"/>
    </source>
</evidence>
<name>A0A917M663_9BACL</name>
<evidence type="ECO:0000256" key="1">
    <source>
        <dbReference type="ARBA" id="ARBA00004651"/>
    </source>
</evidence>
<keyword evidence="3 9" id="KW-0813">Transport</keyword>
<dbReference type="GO" id="GO:0015098">
    <property type="term" value="F:molybdate ion transmembrane transporter activity"/>
    <property type="evidence" value="ECO:0007669"/>
    <property type="project" value="UniProtKB-UniRule"/>
</dbReference>
<comment type="subcellular location">
    <subcellularLocation>
        <location evidence="1 9">Cell membrane</location>
        <topology evidence="1 9">Multi-pass membrane protein</topology>
    </subcellularLocation>
</comment>
<dbReference type="PROSITE" id="PS50928">
    <property type="entry name" value="ABC_TM1"/>
    <property type="match status" value="1"/>
</dbReference>
<evidence type="ECO:0000256" key="5">
    <source>
        <dbReference type="ARBA" id="ARBA00022505"/>
    </source>
</evidence>
<dbReference type="PANTHER" id="PTHR30183">
    <property type="entry name" value="MOLYBDENUM TRANSPORT SYSTEM PERMEASE PROTEIN MODB"/>
    <property type="match status" value="1"/>
</dbReference>
<evidence type="ECO:0000256" key="8">
    <source>
        <dbReference type="ARBA" id="ARBA00023136"/>
    </source>
</evidence>
<feature type="transmembrane region" description="Helical" evidence="9">
    <location>
        <begin position="140"/>
        <end position="159"/>
    </location>
</feature>
<keyword evidence="6 9" id="KW-0812">Transmembrane</keyword>
<keyword evidence="13" id="KW-1185">Reference proteome</keyword>
<feature type="transmembrane region" description="Helical" evidence="9">
    <location>
        <begin position="20"/>
        <end position="41"/>
    </location>
</feature>
<dbReference type="InterPro" id="IPR035906">
    <property type="entry name" value="MetI-like_sf"/>
</dbReference>
<organism evidence="12 13">
    <name type="scientific">Paenibacillus radicis</name>
    <name type="common">ex Gao et al. 2016</name>
    <dbReference type="NCBI Taxonomy" id="1737354"/>
    <lineage>
        <taxon>Bacteria</taxon>
        <taxon>Bacillati</taxon>
        <taxon>Bacillota</taxon>
        <taxon>Bacilli</taxon>
        <taxon>Bacillales</taxon>
        <taxon>Paenibacillaceae</taxon>
        <taxon>Paenibacillus</taxon>
    </lineage>
</organism>
<accession>A0A917M663</accession>
<dbReference type="PANTHER" id="PTHR30183:SF3">
    <property type="entry name" value="MOLYBDENUM TRANSPORT SYSTEM PERMEASE PROTEIN MODB"/>
    <property type="match status" value="1"/>
</dbReference>
<dbReference type="AlphaFoldDB" id="A0A917M663"/>
<dbReference type="EMBL" id="BMHY01000009">
    <property type="protein sequence ID" value="GGG79840.1"/>
    <property type="molecule type" value="Genomic_DNA"/>
</dbReference>
<evidence type="ECO:0000256" key="10">
    <source>
        <dbReference type="RuleBase" id="RU365097"/>
    </source>
</evidence>
<dbReference type="Proteomes" id="UP000600247">
    <property type="component" value="Unassembled WGS sequence"/>
</dbReference>
<dbReference type="SUPFAM" id="SSF161098">
    <property type="entry name" value="MetI-like"/>
    <property type="match status" value="1"/>
</dbReference>
<evidence type="ECO:0000259" key="11">
    <source>
        <dbReference type="PROSITE" id="PS50928"/>
    </source>
</evidence>
<evidence type="ECO:0000313" key="12">
    <source>
        <dbReference type="EMBL" id="GGG79840.1"/>
    </source>
</evidence>
<evidence type="ECO:0000256" key="7">
    <source>
        <dbReference type="ARBA" id="ARBA00022989"/>
    </source>
</evidence>
<comment type="similarity">
    <text evidence="2 10">Belongs to the binding-protein-dependent transport system permease family. CysTW subfamily.</text>
</comment>
<evidence type="ECO:0000256" key="3">
    <source>
        <dbReference type="ARBA" id="ARBA00022448"/>
    </source>
</evidence>
<evidence type="ECO:0000256" key="2">
    <source>
        <dbReference type="ARBA" id="ARBA00007069"/>
    </source>
</evidence>
<evidence type="ECO:0000256" key="4">
    <source>
        <dbReference type="ARBA" id="ARBA00022475"/>
    </source>
</evidence>
<proteinExistence type="inferred from homology"/>
<comment type="caution">
    <text evidence="12">The sequence shown here is derived from an EMBL/GenBank/DDBJ whole genome shotgun (WGS) entry which is preliminary data.</text>
</comment>
<keyword evidence="4 10" id="KW-1003">Cell membrane</keyword>
<feature type="transmembrane region" description="Helical" evidence="9">
    <location>
        <begin position="53"/>
        <end position="73"/>
    </location>
</feature>
<keyword evidence="8 9" id="KW-0472">Membrane</keyword>
<reference evidence="12 13" key="1">
    <citation type="journal article" date="2014" name="Int. J. Syst. Evol. Microbiol.">
        <title>Complete genome sequence of Corynebacterium casei LMG S-19264T (=DSM 44701T), isolated from a smear-ripened cheese.</title>
        <authorList>
            <consortium name="US DOE Joint Genome Institute (JGI-PGF)"/>
            <person name="Walter F."/>
            <person name="Albersmeier A."/>
            <person name="Kalinowski J."/>
            <person name="Ruckert C."/>
        </authorList>
    </citation>
    <scope>NUCLEOTIDE SEQUENCE [LARGE SCALE GENOMIC DNA]</scope>
    <source>
        <strain evidence="12 13">CGMCC 1.15286</strain>
    </source>
</reference>
<gene>
    <name evidence="12" type="primary">yvgM</name>
    <name evidence="12" type="ORF">GCM10010918_41190</name>
</gene>
<evidence type="ECO:0000256" key="6">
    <source>
        <dbReference type="ARBA" id="ARBA00022692"/>
    </source>
</evidence>